<name>A0ACC2U603_9FUNG</name>
<comment type="caution">
    <text evidence="1">The sequence shown here is derived from an EMBL/GenBank/DDBJ whole genome shotgun (WGS) entry which is preliminary data.</text>
</comment>
<evidence type="ECO:0000313" key="1">
    <source>
        <dbReference type="EMBL" id="KAJ9082111.1"/>
    </source>
</evidence>
<evidence type="ECO:0000313" key="2">
    <source>
        <dbReference type="Proteomes" id="UP001165960"/>
    </source>
</evidence>
<gene>
    <name evidence="1" type="ORF">DSO57_1007444</name>
</gene>
<sequence>MEYDTIIKKIRTYWQFQHICQFFMIFYPAYGLESFETDVIFSLFYLTLRRNSKNALAVQDKDFITFYILKLVKNINFGRFLNQTNWEGPTLKEIRNADVELPLPKNLPDNFFALTIFQQIACIQHLTELQLRDSYEKIRKALGDEENCLDWRVLPIGTDRKGNIYYLFDDNRLYIQKPVQPAAKRSKSRKSKKTSERSEQQIGDSFDQTWEPVCITLQDWESFPATLKNSRNADEKDLYDTLIEDVLPQVIVDLKAKERKKKKIIELATLVPKRSSRLQEKSRLQKIEEEKQEKQRLLEELQERSKSKNSKSHTPIAYSRELRAQRRDLKLKGKVDELYELEKRCIVDAMQGSSASNTASDDGGWDFSCVCGKYGRNFDDGTPQVACETCNVWQHIACVKYATPSGKPVNNFDDIPFYCEKCKSKAATAEEVLEDLVESLDNSNEEDQPPVKIRISLQKLASSEYDGLSDTPEEALSPRQECNFELQDSLSAVPAPTLLSKEALSPEQQCKPEFQNSLSTVHDPMPLSEERSETRPESPSELLITKGPSSLSGHSSPGHNQEDTPAFEIPACSNISNNPHLSFDEIKVGSICATASPFMELSALPATEPGVLTVSSNALSSNPNSPVLIANSKRSLCKTEEDWTDTSPSKKARHVDQ</sequence>
<reference evidence="1" key="1">
    <citation type="submission" date="2022-04" db="EMBL/GenBank/DDBJ databases">
        <title>Genome of the entomopathogenic fungus Entomophthora muscae.</title>
        <authorList>
            <person name="Elya C."/>
            <person name="Lovett B.R."/>
            <person name="Lee E."/>
            <person name="Macias A.M."/>
            <person name="Hajek A.E."/>
            <person name="De Bivort B.L."/>
            <person name="Kasson M.T."/>
            <person name="De Fine Licht H.H."/>
            <person name="Stajich J.E."/>
        </authorList>
    </citation>
    <scope>NUCLEOTIDE SEQUENCE</scope>
    <source>
        <strain evidence="1">Berkeley</strain>
    </source>
</reference>
<dbReference type="EMBL" id="QTSX02001442">
    <property type="protein sequence ID" value="KAJ9082111.1"/>
    <property type="molecule type" value="Genomic_DNA"/>
</dbReference>
<organism evidence="1 2">
    <name type="scientific">Entomophthora muscae</name>
    <dbReference type="NCBI Taxonomy" id="34485"/>
    <lineage>
        <taxon>Eukaryota</taxon>
        <taxon>Fungi</taxon>
        <taxon>Fungi incertae sedis</taxon>
        <taxon>Zoopagomycota</taxon>
        <taxon>Entomophthoromycotina</taxon>
        <taxon>Entomophthoromycetes</taxon>
        <taxon>Entomophthorales</taxon>
        <taxon>Entomophthoraceae</taxon>
        <taxon>Entomophthora</taxon>
    </lineage>
</organism>
<protein>
    <submittedName>
        <fullName evidence="1">Uncharacterized protein</fullName>
    </submittedName>
</protein>
<accession>A0ACC2U603</accession>
<keyword evidence="2" id="KW-1185">Reference proteome</keyword>
<proteinExistence type="predicted"/>
<dbReference type="Proteomes" id="UP001165960">
    <property type="component" value="Unassembled WGS sequence"/>
</dbReference>